<evidence type="ECO:0000256" key="14">
    <source>
        <dbReference type="SAM" id="MobiDB-lite"/>
    </source>
</evidence>
<dbReference type="InterPro" id="IPR009000">
    <property type="entry name" value="Transl_B-barrel_sf"/>
</dbReference>
<dbReference type="Pfam" id="PF03144">
    <property type="entry name" value="GTP_EFTU_D2"/>
    <property type="match status" value="1"/>
</dbReference>
<dbReference type="EMBL" id="CP141888">
    <property type="protein sequence ID" value="WRT69295.1"/>
    <property type="molecule type" value="Genomic_DNA"/>
</dbReference>
<comment type="similarity">
    <text evidence="2">Belongs to the TRAFAC class translation factor GTPase superfamily. Classic translation factor GTPase family. EF-Tu/EF-1A subfamily.</text>
</comment>
<evidence type="ECO:0000256" key="2">
    <source>
        <dbReference type="ARBA" id="ARBA00007249"/>
    </source>
</evidence>
<dbReference type="Gene3D" id="2.40.30.10">
    <property type="entry name" value="Translation factors"/>
    <property type="match status" value="2"/>
</dbReference>
<dbReference type="SUPFAM" id="SSF50447">
    <property type="entry name" value="Translation proteins"/>
    <property type="match status" value="1"/>
</dbReference>
<keyword evidence="17" id="KW-1185">Reference proteome</keyword>
<evidence type="ECO:0000313" key="16">
    <source>
        <dbReference type="EMBL" id="WRT69295.1"/>
    </source>
</evidence>
<protein>
    <recommendedName>
        <fullName evidence="3">Eukaryotic peptide chain release factor GTP-binding subunit</fullName>
    </recommendedName>
    <alternativeName>
        <fullName evidence="13">ERF-3</fullName>
    </alternativeName>
    <alternativeName>
        <fullName evidence="12">ERF2</fullName>
    </alternativeName>
    <alternativeName>
        <fullName evidence="10">Polypeptide release factor 3</fullName>
    </alternativeName>
    <alternativeName>
        <fullName evidence="11">Translation release factor 3</fullName>
    </alternativeName>
</protein>
<dbReference type="InterPro" id="IPR031157">
    <property type="entry name" value="G_TR_CS"/>
</dbReference>
<sequence length="760" mass="80735">MAGQPPPGGFNPGAFEFRPGQGSPFVPRGQPGQQQGQGQGYPGQQQSYGQYGQQQQQQGGYYPQQGGYGNGNGGYPQQQAYVPPGARNNNTAYQPPVRNVQGFQPPNLPSTTSSPQPDAARPATSTAPAGKPVSLSIGGGGAPKAAPSLSIGGGAPKAAPSLSIGGAAPPKAAPSLSIGGGAAPKAAPSLSIGGAPKAAPSLSIGGSKKPAEEKKVEETIAPATDSTSTPSDASASAPATTDVQTKVVASSTNAPASSSTPAPAQSGTSTPSGTNFSKVSAKNDAEAILKEQAAAGQEALKDLYGDDAKDTNVKSHLNIIFTGHVDAGKSTMGGQLLFLTGAVDKRTMEKYEQEAKAAGRETWYLSWALDSNKEERAKGKTIEVGRSYFESEKRRYTILDAPGHKTYVPSMISGAAQADVALLVLSARKGEFETGFEREGQTREHAMLIKNNGVNKLVVVVNKMDDPTVQWDKGRYDEICTKITPFLKAVGFNPKTDLTFIPVSAQQGENMKDRVDKKISPWWNGPSLLEHLDNMEIMDRDIDAPFCLPCSEKYGEMGTMIMGKIESGRVKKDDKLLMMPNRTPIEVSAIYTEQGDEMDQAFCGENIRMRISGISDKDVQPGFVLSSVQRPVKAVTAFKADLSIIEARNIIASGYNCVLHVHTLAEEVTLTALLNYYDKRTKRKSKKPPPFAKQGMLVSVLLECSAPICIETYKEFKQLGRFSLRDEGKTVAIGKVTKLIEKPEDLPNLGALALNNPTNG</sequence>
<feature type="region of interest" description="Disordered" evidence="14">
    <location>
        <begin position="1"/>
        <end position="278"/>
    </location>
</feature>
<dbReference type="Pfam" id="PF00009">
    <property type="entry name" value="GTP_EFTU"/>
    <property type="match status" value="1"/>
</dbReference>
<evidence type="ECO:0000256" key="1">
    <source>
        <dbReference type="ARBA" id="ARBA00004496"/>
    </source>
</evidence>
<dbReference type="CDD" id="cd01883">
    <property type="entry name" value="EF1_alpha"/>
    <property type="match status" value="1"/>
</dbReference>
<dbReference type="CDD" id="cd04089">
    <property type="entry name" value="eRF3_II"/>
    <property type="match status" value="1"/>
</dbReference>
<evidence type="ECO:0000259" key="15">
    <source>
        <dbReference type="PROSITE" id="PS51722"/>
    </source>
</evidence>
<dbReference type="InterPro" id="IPR054696">
    <property type="entry name" value="GTP-eEF1A_C"/>
</dbReference>
<evidence type="ECO:0000256" key="5">
    <source>
        <dbReference type="ARBA" id="ARBA00022553"/>
    </source>
</evidence>
<dbReference type="Proteomes" id="UP001329825">
    <property type="component" value="Chromosome 8"/>
</dbReference>
<dbReference type="PROSITE" id="PS00301">
    <property type="entry name" value="G_TR_1"/>
    <property type="match status" value="1"/>
</dbReference>
<keyword evidence="4" id="KW-0963">Cytoplasm</keyword>
<dbReference type="PROSITE" id="PS51722">
    <property type="entry name" value="G_TR_2"/>
    <property type="match status" value="1"/>
</dbReference>
<dbReference type="PANTHER" id="PTHR23115">
    <property type="entry name" value="TRANSLATION FACTOR"/>
    <property type="match status" value="1"/>
</dbReference>
<dbReference type="InterPro" id="IPR000795">
    <property type="entry name" value="T_Tr_GTP-bd_dom"/>
</dbReference>
<evidence type="ECO:0000256" key="8">
    <source>
        <dbReference type="ARBA" id="ARBA00022917"/>
    </source>
</evidence>
<dbReference type="GeneID" id="87958409"/>
<evidence type="ECO:0000256" key="4">
    <source>
        <dbReference type="ARBA" id="ARBA00022490"/>
    </source>
</evidence>
<dbReference type="InterPro" id="IPR003285">
    <property type="entry name" value="Sup35"/>
</dbReference>
<evidence type="ECO:0000256" key="10">
    <source>
        <dbReference type="ARBA" id="ARBA00029585"/>
    </source>
</evidence>
<evidence type="ECO:0000256" key="13">
    <source>
        <dbReference type="ARBA" id="ARBA00031881"/>
    </source>
</evidence>
<accession>A0ABZ1D5H4</accession>
<dbReference type="SUPFAM" id="SSF52540">
    <property type="entry name" value="P-loop containing nucleoside triphosphate hydrolases"/>
    <property type="match status" value="1"/>
</dbReference>
<evidence type="ECO:0000256" key="12">
    <source>
        <dbReference type="ARBA" id="ARBA00030845"/>
    </source>
</evidence>
<feature type="compositionally biased region" description="Polar residues" evidence="14">
    <location>
        <begin position="101"/>
        <end position="116"/>
    </location>
</feature>
<dbReference type="InterPro" id="IPR027417">
    <property type="entry name" value="P-loop_NTPase"/>
</dbReference>
<gene>
    <name evidence="16" type="ORF">IL334_006279</name>
</gene>
<keyword evidence="5" id="KW-0597">Phosphoprotein</keyword>
<keyword evidence="7" id="KW-0547">Nucleotide-binding</keyword>
<name>A0ABZ1D5H4_9TREE</name>
<evidence type="ECO:0000256" key="6">
    <source>
        <dbReference type="ARBA" id="ARBA00022737"/>
    </source>
</evidence>
<evidence type="ECO:0000256" key="9">
    <source>
        <dbReference type="ARBA" id="ARBA00023134"/>
    </source>
</evidence>
<keyword evidence="6" id="KW-0677">Repeat</keyword>
<dbReference type="Pfam" id="PF22594">
    <property type="entry name" value="GTP-eEF1A_C"/>
    <property type="match status" value="1"/>
</dbReference>
<reference evidence="16 17" key="1">
    <citation type="submission" date="2024-01" db="EMBL/GenBank/DDBJ databases">
        <title>Comparative genomics of Cryptococcus and Kwoniella reveals pathogenesis evolution and contrasting modes of karyotype evolution via chromosome fusion or intercentromeric recombination.</title>
        <authorList>
            <person name="Coelho M.A."/>
            <person name="David-Palma M."/>
            <person name="Shea T."/>
            <person name="Bowers K."/>
            <person name="McGinley-Smith S."/>
            <person name="Mohammad A.W."/>
            <person name="Gnirke A."/>
            <person name="Yurkov A.M."/>
            <person name="Nowrousian M."/>
            <person name="Sun S."/>
            <person name="Cuomo C.A."/>
            <person name="Heitman J."/>
        </authorList>
    </citation>
    <scope>NUCLEOTIDE SEQUENCE [LARGE SCALE GENOMIC DNA]</scope>
    <source>
        <strain evidence="16">CBS 11374</strain>
    </source>
</reference>
<evidence type="ECO:0000256" key="11">
    <source>
        <dbReference type="ARBA" id="ARBA00030210"/>
    </source>
</evidence>
<dbReference type="InterPro" id="IPR050100">
    <property type="entry name" value="TRAFAC_GTPase_members"/>
</dbReference>
<evidence type="ECO:0000256" key="7">
    <source>
        <dbReference type="ARBA" id="ARBA00022741"/>
    </source>
</evidence>
<keyword evidence="9" id="KW-0342">GTP-binding</keyword>
<organism evidence="16 17">
    <name type="scientific">Kwoniella shivajii</name>
    <dbReference type="NCBI Taxonomy" id="564305"/>
    <lineage>
        <taxon>Eukaryota</taxon>
        <taxon>Fungi</taxon>
        <taxon>Dikarya</taxon>
        <taxon>Basidiomycota</taxon>
        <taxon>Agaricomycotina</taxon>
        <taxon>Tremellomycetes</taxon>
        <taxon>Tremellales</taxon>
        <taxon>Cryptococcaceae</taxon>
        <taxon>Kwoniella</taxon>
    </lineage>
</organism>
<keyword evidence="8" id="KW-0648">Protein biosynthesis</keyword>
<dbReference type="RefSeq" id="XP_062794034.1">
    <property type="nucleotide sequence ID" value="XM_062937983.1"/>
</dbReference>
<feature type="compositionally biased region" description="Basic and acidic residues" evidence="14">
    <location>
        <begin position="209"/>
        <end position="218"/>
    </location>
</feature>
<feature type="domain" description="Tr-type G" evidence="15">
    <location>
        <begin position="314"/>
        <end position="539"/>
    </location>
</feature>
<evidence type="ECO:0000313" key="17">
    <source>
        <dbReference type="Proteomes" id="UP001329825"/>
    </source>
</evidence>
<feature type="compositionally biased region" description="Low complexity" evidence="14">
    <location>
        <begin position="221"/>
        <end position="242"/>
    </location>
</feature>
<dbReference type="Gene3D" id="3.40.50.300">
    <property type="entry name" value="P-loop containing nucleotide triphosphate hydrolases"/>
    <property type="match status" value="1"/>
</dbReference>
<dbReference type="PRINTS" id="PR00315">
    <property type="entry name" value="ELONGATNFCT"/>
</dbReference>
<dbReference type="InterPro" id="IPR004161">
    <property type="entry name" value="EFTu-like_2"/>
</dbReference>
<feature type="compositionally biased region" description="Low complexity" evidence="14">
    <location>
        <begin position="249"/>
        <end position="272"/>
    </location>
</feature>
<proteinExistence type="inferred from homology"/>
<dbReference type="PRINTS" id="PR01343">
    <property type="entry name" value="YEASTERF"/>
</dbReference>
<dbReference type="CDD" id="cd03704">
    <property type="entry name" value="eRF3_C_III"/>
    <property type="match status" value="1"/>
</dbReference>
<comment type="subcellular location">
    <subcellularLocation>
        <location evidence="1">Cytoplasm</location>
    </subcellularLocation>
</comment>
<dbReference type="InterPro" id="IPR009001">
    <property type="entry name" value="Transl_elong_EF1A/Init_IF2_C"/>
</dbReference>
<feature type="compositionally biased region" description="Low complexity" evidence="14">
    <location>
        <begin position="42"/>
        <end position="65"/>
    </location>
</feature>
<evidence type="ECO:0000256" key="3">
    <source>
        <dbReference type="ARBA" id="ARBA00015765"/>
    </source>
</evidence>
<dbReference type="SUPFAM" id="SSF50465">
    <property type="entry name" value="EF-Tu/eEF-1alpha/eIF2-gamma C-terminal domain"/>
    <property type="match status" value="1"/>
</dbReference>